<dbReference type="InterPro" id="IPR002833">
    <property type="entry name" value="PTH2"/>
</dbReference>
<dbReference type="Gene3D" id="3.40.1490.10">
    <property type="entry name" value="Bit1"/>
    <property type="match status" value="1"/>
</dbReference>
<gene>
    <name evidence="5" type="ORF">MICPUCDRAFT_11558</name>
</gene>
<dbReference type="GO" id="GO:0004045">
    <property type="term" value="F:peptidyl-tRNA hydrolase activity"/>
    <property type="evidence" value="ECO:0007669"/>
    <property type="project" value="UniProtKB-EC"/>
</dbReference>
<keyword evidence="2" id="KW-0378">Hydrolase</keyword>
<dbReference type="OrthoDB" id="497691at2759"/>
<protein>
    <recommendedName>
        <fullName evidence="1">peptidyl-tRNA hydrolase</fullName>
        <ecNumber evidence="1">3.1.1.29</ecNumber>
    </recommendedName>
</protein>
<dbReference type="eggNOG" id="KOG3282">
    <property type="taxonomic scope" value="Eukaryota"/>
</dbReference>
<sequence length="118" mass="12304">EMKMVLVVDASLEMGAGKVAAQCAHAALGAYQAIEHVPSQRASLKRWESEGQKKICLRVDGADALAALAGKAKEKGLAHYVVRDAGRTQVAAGSRTVLAIGPAPEMAINEITGGLRLL</sequence>
<comment type="similarity">
    <text evidence="3">Belongs to the PTH2 family.</text>
</comment>
<dbReference type="STRING" id="564608.C1N0C5"/>
<name>C1N0C5_MICPC</name>
<dbReference type="InterPro" id="IPR023476">
    <property type="entry name" value="Pep_tRNA_hydro_II_dom_sf"/>
</dbReference>
<evidence type="ECO:0000256" key="1">
    <source>
        <dbReference type="ARBA" id="ARBA00013260"/>
    </source>
</evidence>
<evidence type="ECO:0000256" key="3">
    <source>
        <dbReference type="ARBA" id="ARBA00038050"/>
    </source>
</evidence>
<proteinExistence type="inferred from homology"/>
<dbReference type="SUPFAM" id="SSF102462">
    <property type="entry name" value="Peptidyl-tRNA hydrolase II"/>
    <property type="match status" value="1"/>
</dbReference>
<dbReference type="GeneID" id="9686810"/>
<dbReference type="RefSeq" id="XP_003061610.1">
    <property type="nucleotide sequence ID" value="XM_003061564.2"/>
</dbReference>
<dbReference type="NCBIfam" id="TIGR00283">
    <property type="entry name" value="arch_pth2"/>
    <property type="match status" value="1"/>
</dbReference>
<reference evidence="5 6" key="1">
    <citation type="journal article" date="2009" name="Science">
        <title>Green evolution and dynamic adaptations revealed by genomes of the marine picoeukaryotes Micromonas.</title>
        <authorList>
            <person name="Worden A.Z."/>
            <person name="Lee J.H."/>
            <person name="Mock T."/>
            <person name="Rouze P."/>
            <person name="Simmons M.P."/>
            <person name="Aerts A.L."/>
            <person name="Allen A.E."/>
            <person name="Cuvelier M.L."/>
            <person name="Derelle E."/>
            <person name="Everett M.V."/>
            <person name="Foulon E."/>
            <person name="Grimwood J."/>
            <person name="Gundlach H."/>
            <person name="Henrissat B."/>
            <person name="Napoli C."/>
            <person name="McDonald S.M."/>
            <person name="Parker M.S."/>
            <person name="Rombauts S."/>
            <person name="Salamov A."/>
            <person name="Von Dassow P."/>
            <person name="Badger J.H."/>
            <person name="Coutinho P.M."/>
            <person name="Demir E."/>
            <person name="Dubchak I."/>
            <person name="Gentemann C."/>
            <person name="Eikrem W."/>
            <person name="Gready J.E."/>
            <person name="John U."/>
            <person name="Lanier W."/>
            <person name="Lindquist E.A."/>
            <person name="Lucas S."/>
            <person name="Mayer K.F."/>
            <person name="Moreau H."/>
            <person name="Not F."/>
            <person name="Otillar R."/>
            <person name="Panaud O."/>
            <person name="Pangilinan J."/>
            <person name="Paulsen I."/>
            <person name="Piegu B."/>
            <person name="Poliakov A."/>
            <person name="Robbens S."/>
            <person name="Schmutz J."/>
            <person name="Toulza E."/>
            <person name="Wyss T."/>
            <person name="Zelensky A."/>
            <person name="Zhou K."/>
            <person name="Armbrust E.V."/>
            <person name="Bhattacharya D."/>
            <person name="Goodenough U.W."/>
            <person name="Van de Peer Y."/>
            <person name="Grigoriev I.V."/>
        </authorList>
    </citation>
    <scope>NUCLEOTIDE SEQUENCE [LARGE SCALE GENOMIC DNA]</scope>
    <source>
        <strain evidence="5 6">CCMP1545</strain>
    </source>
</reference>
<dbReference type="Pfam" id="PF01981">
    <property type="entry name" value="PTH2"/>
    <property type="match status" value="1"/>
</dbReference>
<evidence type="ECO:0000313" key="6">
    <source>
        <dbReference type="Proteomes" id="UP000001876"/>
    </source>
</evidence>
<dbReference type="EMBL" id="GG663744">
    <property type="protein sequence ID" value="EEH54240.1"/>
    <property type="molecule type" value="Genomic_DNA"/>
</dbReference>
<dbReference type="Proteomes" id="UP000001876">
    <property type="component" value="Unassembled WGS sequence"/>
</dbReference>
<dbReference type="PANTHER" id="PTHR12649">
    <property type="entry name" value="PEPTIDYL-TRNA HYDROLASE 2"/>
    <property type="match status" value="1"/>
</dbReference>
<dbReference type="EC" id="3.1.1.29" evidence="1"/>
<evidence type="ECO:0000313" key="5">
    <source>
        <dbReference type="EMBL" id="EEH54240.1"/>
    </source>
</evidence>
<dbReference type="KEGG" id="mpp:MICPUCDRAFT_11558"/>
<keyword evidence="6" id="KW-1185">Reference proteome</keyword>
<evidence type="ECO:0000256" key="2">
    <source>
        <dbReference type="ARBA" id="ARBA00022801"/>
    </source>
</evidence>
<feature type="non-terminal residue" evidence="5">
    <location>
        <position position="118"/>
    </location>
</feature>
<evidence type="ECO:0000256" key="4">
    <source>
        <dbReference type="ARBA" id="ARBA00048707"/>
    </source>
</evidence>
<accession>C1N0C5</accession>
<dbReference type="GO" id="GO:0005829">
    <property type="term" value="C:cytosol"/>
    <property type="evidence" value="ECO:0007669"/>
    <property type="project" value="TreeGrafter"/>
</dbReference>
<organism evidence="6">
    <name type="scientific">Micromonas pusilla (strain CCMP1545)</name>
    <name type="common">Picoplanktonic green alga</name>
    <dbReference type="NCBI Taxonomy" id="564608"/>
    <lineage>
        <taxon>Eukaryota</taxon>
        <taxon>Viridiplantae</taxon>
        <taxon>Chlorophyta</taxon>
        <taxon>Mamiellophyceae</taxon>
        <taxon>Mamiellales</taxon>
        <taxon>Mamiellaceae</taxon>
        <taxon>Micromonas</taxon>
    </lineage>
</organism>
<feature type="non-terminal residue" evidence="5">
    <location>
        <position position="1"/>
    </location>
</feature>
<comment type="catalytic activity">
    <reaction evidence="4">
        <text>an N-acyl-L-alpha-aminoacyl-tRNA + H2O = an N-acyl-L-amino acid + a tRNA + H(+)</text>
        <dbReference type="Rhea" id="RHEA:54448"/>
        <dbReference type="Rhea" id="RHEA-COMP:10123"/>
        <dbReference type="Rhea" id="RHEA-COMP:13883"/>
        <dbReference type="ChEBI" id="CHEBI:15377"/>
        <dbReference type="ChEBI" id="CHEBI:15378"/>
        <dbReference type="ChEBI" id="CHEBI:59874"/>
        <dbReference type="ChEBI" id="CHEBI:78442"/>
        <dbReference type="ChEBI" id="CHEBI:138191"/>
        <dbReference type="EC" id="3.1.1.29"/>
    </reaction>
</comment>
<dbReference type="OMA" id="CRQTLNN"/>
<dbReference type="AlphaFoldDB" id="C1N0C5"/>
<dbReference type="FunFam" id="3.40.1490.10:FF:000002">
    <property type="entry name" value="Peptidyl-tRNA hydrolase 2, mitochondrial"/>
    <property type="match status" value="1"/>
</dbReference>
<dbReference type="PANTHER" id="PTHR12649:SF11">
    <property type="entry name" value="PEPTIDYL-TRNA HYDROLASE 2, MITOCHONDRIAL"/>
    <property type="match status" value="1"/>
</dbReference>